<dbReference type="Proteomes" id="UP000188268">
    <property type="component" value="Unassembled WGS sequence"/>
</dbReference>
<dbReference type="Gramene" id="OMO66838">
    <property type="protein sequence ID" value="OMO66838"/>
    <property type="gene ID" value="CCACVL1_20972"/>
</dbReference>
<dbReference type="EMBL" id="AWWV01012490">
    <property type="protein sequence ID" value="OMO66838.1"/>
    <property type="molecule type" value="Genomic_DNA"/>
</dbReference>
<reference evidence="1 2" key="1">
    <citation type="submission" date="2013-09" db="EMBL/GenBank/DDBJ databases">
        <title>Corchorus capsularis genome sequencing.</title>
        <authorList>
            <person name="Alam M."/>
            <person name="Haque M.S."/>
            <person name="Islam M.S."/>
            <person name="Emdad E.M."/>
            <person name="Islam M.M."/>
            <person name="Ahmed B."/>
            <person name="Halim A."/>
            <person name="Hossen Q.M.M."/>
            <person name="Hossain M.Z."/>
            <person name="Ahmed R."/>
            <person name="Khan M.M."/>
            <person name="Islam R."/>
            <person name="Rashid M.M."/>
            <person name="Khan S.A."/>
            <person name="Rahman M.S."/>
            <person name="Alam M."/>
        </authorList>
    </citation>
    <scope>NUCLEOTIDE SEQUENCE [LARGE SCALE GENOMIC DNA]</scope>
    <source>
        <strain evidence="2">cv. CVL-1</strain>
        <tissue evidence="1">Whole seedling</tissue>
    </source>
</reference>
<proteinExistence type="predicted"/>
<organism evidence="1 2">
    <name type="scientific">Corchorus capsularis</name>
    <name type="common">Jute</name>
    <dbReference type="NCBI Taxonomy" id="210143"/>
    <lineage>
        <taxon>Eukaryota</taxon>
        <taxon>Viridiplantae</taxon>
        <taxon>Streptophyta</taxon>
        <taxon>Embryophyta</taxon>
        <taxon>Tracheophyta</taxon>
        <taxon>Spermatophyta</taxon>
        <taxon>Magnoliopsida</taxon>
        <taxon>eudicotyledons</taxon>
        <taxon>Gunneridae</taxon>
        <taxon>Pentapetalae</taxon>
        <taxon>rosids</taxon>
        <taxon>malvids</taxon>
        <taxon>Malvales</taxon>
        <taxon>Malvaceae</taxon>
        <taxon>Grewioideae</taxon>
        <taxon>Apeibeae</taxon>
        <taxon>Corchorus</taxon>
    </lineage>
</organism>
<sequence>FIGISSKQQVYKPSLEDKVEASLEEAKVRAAIGWQRCGDLKRRAKWVQTLKPMRRETKEKSGCGP</sequence>
<dbReference type="AlphaFoldDB" id="A0A1R3H904"/>
<gene>
    <name evidence="1" type="ORF">CCACVL1_20972</name>
</gene>
<protein>
    <submittedName>
        <fullName evidence="1">Uncharacterized protein</fullName>
    </submittedName>
</protein>
<keyword evidence="2" id="KW-1185">Reference proteome</keyword>
<evidence type="ECO:0000313" key="1">
    <source>
        <dbReference type="EMBL" id="OMO66838.1"/>
    </source>
</evidence>
<feature type="non-terminal residue" evidence="1">
    <location>
        <position position="1"/>
    </location>
</feature>
<evidence type="ECO:0000313" key="2">
    <source>
        <dbReference type="Proteomes" id="UP000188268"/>
    </source>
</evidence>
<comment type="caution">
    <text evidence="1">The sequence shown here is derived from an EMBL/GenBank/DDBJ whole genome shotgun (WGS) entry which is preliminary data.</text>
</comment>
<accession>A0A1R3H904</accession>
<name>A0A1R3H904_COCAP</name>